<reference evidence="2" key="1">
    <citation type="submission" date="2025-08" db="UniProtKB">
        <authorList>
            <consortium name="Ensembl"/>
        </authorList>
    </citation>
    <scope>IDENTIFICATION</scope>
</reference>
<dbReference type="Proteomes" id="UP000694521">
    <property type="component" value="Unplaced"/>
</dbReference>
<organism evidence="2 3">
    <name type="scientific">Anser cygnoides</name>
    <name type="common">Swan goose</name>
    <dbReference type="NCBI Taxonomy" id="8845"/>
    <lineage>
        <taxon>Eukaryota</taxon>
        <taxon>Metazoa</taxon>
        <taxon>Chordata</taxon>
        <taxon>Craniata</taxon>
        <taxon>Vertebrata</taxon>
        <taxon>Euteleostomi</taxon>
        <taxon>Archelosauria</taxon>
        <taxon>Archosauria</taxon>
        <taxon>Dinosauria</taxon>
        <taxon>Saurischia</taxon>
        <taxon>Theropoda</taxon>
        <taxon>Coelurosauria</taxon>
        <taxon>Aves</taxon>
        <taxon>Neognathae</taxon>
        <taxon>Galloanserae</taxon>
        <taxon>Anseriformes</taxon>
        <taxon>Anatidae</taxon>
        <taxon>Anserinae</taxon>
        <taxon>Anser</taxon>
    </lineage>
</organism>
<dbReference type="InterPro" id="IPR028183">
    <property type="entry name" value="UQCC5"/>
</dbReference>
<evidence type="ECO:0000313" key="2">
    <source>
        <dbReference type="Ensembl" id="ENSACDP00005000794.1"/>
    </source>
</evidence>
<protein>
    <submittedName>
        <fullName evidence="2">Small integral membrane protein 4</fullName>
    </submittedName>
</protein>
<dbReference type="Ensembl" id="ENSACDT00005000938.1">
    <property type="protein sequence ID" value="ENSACDP00005000794.1"/>
    <property type="gene ID" value="ENSACDG00005000547.1"/>
</dbReference>
<reference evidence="2" key="2">
    <citation type="submission" date="2025-09" db="UniProtKB">
        <authorList>
            <consortium name="Ensembl"/>
        </authorList>
    </citation>
    <scope>IDENTIFICATION</scope>
</reference>
<evidence type="ECO:0000313" key="3">
    <source>
        <dbReference type="Proteomes" id="UP000694521"/>
    </source>
</evidence>
<evidence type="ECO:0000256" key="1">
    <source>
        <dbReference type="SAM" id="Phobius"/>
    </source>
</evidence>
<dbReference type="AlphaFoldDB" id="A0A8B9D496"/>
<keyword evidence="1" id="KW-0472">Membrane</keyword>
<accession>A0A8B9D496</accession>
<proteinExistence type="predicted"/>
<feature type="transmembrane region" description="Helical" evidence="1">
    <location>
        <begin position="21"/>
        <end position="41"/>
    </location>
</feature>
<dbReference type="OrthoDB" id="5913955at2759"/>
<keyword evidence="1" id="KW-0812">Transmembrane</keyword>
<keyword evidence="3" id="KW-1185">Reference proteome</keyword>
<name>A0A8B9D496_ANSCY</name>
<sequence length="106" mass="12435">MLVSGRVRRLLRRVPGRQRFGAYRFLPFFFLLGGAMEWVMIHVRVGKETFSAKLTATKTAPEGLGVLRFFHLTLLRHTCVAVKADDVYRRKRSERQYKARMDKSEF</sequence>
<dbReference type="PANTHER" id="PTHR35250">
    <property type="entry name" value="SMALL INTEGRAL MEMBRANE PROTEIN 4"/>
    <property type="match status" value="1"/>
</dbReference>
<keyword evidence="1" id="KW-1133">Transmembrane helix</keyword>
<dbReference type="Pfam" id="PF15114">
    <property type="entry name" value="UPF0640"/>
    <property type="match status" value="1"/>
</dbReference>
<dbReference type="PANTHER" id="PTHR35250:SF1">
    <property type="entry name" value="UBIQUINOL-CYTOCHROME-C REDUCTASE COMPLEX ASSEMBLY FACTOR 5"/>
    <property type="match status" value="1"/>
</dbReference>